<feature type="non-terminal residue" evidence="1">
    <location>
        <position position="163"/>
    </location>
</feature>
<dbReference type="EMBL" id="LAZR01061653">
    <property type="protein sequence ID" value="KKK63151.1"/>
    <property type="molecule type" value="Genomic_DNA"/>
</dbReference>
<sequence>MFDDMAPKEMIESHTYQLYSDIKPLCLHEAINPITCLYDRQFYKGHWQTTCENENMYSTAICLIALSRSVLSLNKSSPGSPEILEALVNVVHHRRFYRVLGLVIWANAVLDGMPLIDLLHRFKISLNELTGIMLSMITSEVAWFVSGLSHELSRLPQKKTAIT</sequence>
<evidence type="ECO:0000313" key="1">
    <source>
        <dbReference type="EMBL" id="KKK63151.1"/>
    </source>
</evidence>
<name>A0A0F8ZT85_9ZZZZ</name>
<accession>A0A0F8ZT85</accession>
<organism evidence="1">
    <name type="scientific">marine sediment metagenome</name>
    <dbReference type="NCBI Taxonomy" id="412755"/>
    <lineage>
        <taxon>unclassified sequences</taxon>
        <taxon>metagenomes</taxon>
        <taxon>ecological metagenomes</taxon>
    </lineage>
</organism>
<reference evidence="1" key="1">
    <citation type="journal article" date="2015" name="Nature">
        <title>Complex archaea that bridge the gap between prokaryotes and eukaryotes.</title>
        <authorList>
            <person name="Spang A."/>
            <person name="Saw J.H."/>
            <person name="Jorgensen S.L."/>
            <person name="Zaremba-Niedzwiedzka K."/>
            <person name="Martijn J."/>
            <person name="Lind A.E."/>
            <person name="van Eijk R."/>
            <person name="Schleper C."/>
            <person name="Guy L."/>
            <person name="Ettema T.J."/>
        </authorList>
    </citation>
    <scope>NUCLEOTIDE SEQUENCE</scope>
</reference>
<protein>
    <submittedName>
        <fullName evidence="1">Uncharacterized protein</fullName>
    </submittedName>
</protein>
<proteinExistence type="predicted"/>
<comment type="caution">
    <text evidence="1">The sequence shown here is derived from an EMBL/GenBank/DDBJ whole genome shotgun (WGS) entry which is preliminary data.</text>
</comment>
<gene>
    <name evidence="1" type="ORF">LCGC14_2997150</name>
</gene>
<dbReference type="AlphaFoldDB" id="A0A0F8ZT85"/>